<comment type="caution">
    <text evidence="2">The sequence shown here is derived from an EMBL/GenBank/DDBJ whole genome shotgun (WGS) entry which is preliminary data.</text>
</comment>
<dbReference type="SUPFAM" id="SSF56672">
    <property type="entry name" value="DNA/RNA polymerases"/>
    <property type="match status" value="1"/>
</dbReference>
<organism evidence="2 3">
    <name type="scientific">Aristolochia fimbriata</name>
    <name type="common">White veined hardy Dutchman's pipe vine</name>
    <dbReference type="NCBI Taxonomy" id="158543"/>
    <lineage>
        <taxon>Eukaryota</taxon>
        <taxon>Viridiplantae</taxon>
        <taxon>Streptophyta</taxon>
        <taxon>Embryophyta</taxon>
        <taxon>Tracheophyta</taxon>
        <taxon>Spermatophyta</taxon>
        <taxon>Magnoliopsida</taxon>
        <taxon>Magnoliidae</taxon>
        <taxon>Piperales</taxon>
        <taxon>Aristolochiaceae</taxon>
        <taxon>Aristolochia</taxon>
    </lineage>
</organism>
<dbReference type="InterPro" id="IPR051320">
    <property type="entry name" value="Viral_Replic_Matur_Polypro"/>
</dbReference>
<evidence type="ECO:0000313" key="2">
    <source>
        <dbReference type="EMBL" id="KAG9453373.1"/>
    </source>
</evidence>
<feature type="compositionally biased region" description="Polar residues" evidence="1">
    <location>
        <begin position="72"/>
        <end position="83"/>
    </location>
</feature>
<dbReference type="Gene3D" id="3.10.10.10">
    <property type="entry name" value="HIV Type 1 Reverse Transcriptase, subunit A, domain 1"/>
    <property type="match status" value="1"/>
</dbReference>
<dbReference type="Pfam" id="PF08284">
    <property type="entry name" value="RVP_2"/>
    <property type="match status" value="1"/>
</dbReference>
<dbReference type="Gene3D" id="2.40.70.10">
    <property type="entry name" value="Acid Proteases"/>
    <property type="match status" value="1"/>
</dbReference>
<proteinExistence type="predicted"/>
<dbReference type="PANTHER" id="PTHR33064">
    <property type="entry name" value="POL PROTEIN"/>
    <property type="match status" value="1"/>
</dbReference>
<accession>A0AAV7EXB7</accession>
<dbReference type="InterPro" id="IPR043128">
    <property type="entry name" value="Rev_trsase/Diguanyl_cyclase"/>
</dbReference>
<dbReference type="EMBL" id="JAINDJ010000003">
    <property type="protein sequence ID" value="KAG9453373.1"/>
    <property type="molecule type" value="Genomic_DNA"/>
</dbReference>
<evidence type="ECO:0000313" key="3">
    <source>
        <dbReference type="Proteomes" id="UP000825729"/>
    </source>
</evidence>
<evidence type="ECO:0000256" key="1">
    <source>
        <dbReference type="SAM" id="MobiDB-lite"/>
    </source>
</evidence>
<evidence type="ECO:0008006" key="4">
    <source>
        <dbReference type="Google" id="ProtNLM"/>
    </source>
</evidence>
<keyword evidence="3" id="KW-1185">Reference proteome</keyword>
<dbReference type="CDD" id="cd00303">
    <property type="entry name" value="retropepsin_like"/>
    <property type="match status" value="1"/>
</dbReference>
<dbReference type="InterPro" id="IPR043502">
    <property type="entry name" value="DNA/RNA_pol_sf"/>
</dbReference>
<dbReference type="Gene3D" id="3.30.70.270">
    <property type="match status" value="1"/>
</dbReference>
<dbReference type="AlphaFoldDB" id="A0AAV7EXB7"/>
<name>A0AAV7EXB7_ARIFI</name>
<sequence length="455" mass="51276">MSIVGGHDPVLCFELPIFKGSYPTGWVFRTERYFSVDGMGDNDKVAEQLSVWKIRPSPGSNGWNPAPRSKAGQISRSASSTDSTLHKRALRMRDLRQSLTLADYRRDFEMLYAGLRDLSDDLIIDIFINGLQPEEFLPETLKLWGDILDTPVVVLVDNGASHNFISSKTVAALRLTITPTGNFGVKVDDGHEVSGSGICSSVPLRLGHLFLHLDFLPFPLQGVDIILGCDWLWALGDLTANWNMLTLRFLHQGRPMVLHDNVSLTRSQVSYRTFLKHCRDYDYGFWVDLHSFLPKENSAAITMNNAVQHLLKQYDALLQPPLQLPPTRAQDHAIRLYDGAAPPNCRPYRYPHFQKDKIERIVGDMLAAEINKPSRSPFSSPVFEVLKQNALHMNPKECCWAQHQIDYLGHLISAEGVSADPAKVACMIHWPHPSTIKDLQGFLGLAGYYRRFVKD</sequence>
<gene>
    <name evidence="2" type="ORF">H6P81_006277</name>
</gene>
<dbReference type="Proteomes" id="UP000825729">
    <property type="component" value="Unassembled WGS sequence"/>
</dbReference>
<feature type="region of interest" description="Disordered" evidence="1">
    <location>
        <begin position="56"/>
        <end position="83"/>
    </location>
</feature>
<protein>
    <recommendedName>
        <fullName evidence="4">Polyprotein</fullName>
    </recommendedName>
</protein>
<dbReference type="InterPro" id="IPR021109">
    <property type="entry name" value="Peptidase_aspartic_dom_sf"/>
</dbReference>
<dbReference type="SUPFAM" id="SSF50630">
    <property type="entry name" value="Acid proteases"/>
    <property type="match status" value="1"/>
</dbReference>
<dbReference type="PANTHER" id="PTHR33064:SF37">
    <property type="entry name" value="RIBONUCLEASE H"/>
    <property type="match status" value="1"/>
</dbReference>
<reference evidence="2 3" key="1">
    <citation type="submission" date="2021-07" db="EMBL/GenBank/DDBJ databases">
        <title>The Aristolochia fimbriata genome: insights into angiosperm evolution, floral development and chemical biosynthesis.</title>
        <authorList>
            <person name="Jiao Y."/>
        </authorList>
    </citation>
    <scope>NUCLEOTIDE SEQUENCE [LARGE SCALE GENOMIC DNA]</scope>
    <source>
        <strain evidence="2">IBCAS-2021</strain>
        <tissue evidence="2">Leaf</tissue>
    </source>
</reference>